<organism evidence="3 4">
    <name type="scientific">Purpureocillium lilacinum</name>
    <name type="common">Paecilomyces lilacinus</name>
    <dbReference type="NCBI Taxonomy" id="33203"/>
    <lineage>
        <taxon>Eukaryota</taxon>
        <taxon>Fungi</taxon>
        <taxon>Dikarya</taxon>
        <taxon>Ascomycota</taxon>
        <taxon>Pezizomycotina</taxon>
        <taxon>Sordariomycetes</taxon>
        <taxon>Hypocreomycetidae</taxon>
        <taxon>Hypocreales</taxon>
        <taxon>Ophiocordycipitaceae</taxon>
        <taxon>Purpureocillium</taxon>
    </lineage>
</organism>
<reference evidence="2" key="3">
    <citation type="submission" date="2023-11" db="EMBL/GenBank/DDBJ databases">
        <authorList>
            <person name="Beijen E."/>
            <person name="Ohm R.A."/>
        </authorList>
    </citation>
    <scope>NUCLEOTIDE SEQUENCE</scope>
    <source>
        <strain evidence="2">CBS 150709</strain>
    </source>
</reference>
<evidence type="ECO:0000313" key="3">
    <source>
        <dbReference type="EMBL" id="PWI67375.1"/>
    </source>
</evidence>
<reference evidence="2 5" key="4">
    <citation type="journal article" date="2024" name="Microbiol. Resour. Announc.">
        <title>Genome annotations for the ascomycete fungi Trichoderma harzianum, Trichoderma aggressivum, and Purpureocillium lilacinum.</title>
        <authorList>
            <person name="Beijen E.P.W."/>
            <person name="Ohm R.A."/>
        </authorList>
    </citation>
    <scope>NUCLEOTIDE SEQUENCE [LARGE SCALE GENOMIC DNA]</scope>
    <source>
        <strain evidence="2 5">CBS 150709</strain>
    </source>
</reference>
<feature type="compositionally biased region" description="Low complexity" evidence="1">
    <location>
        <begin position="74"/>
        <end position="83"/>
    </location>
</feature>
<keyword evidence="5" id="KW-1185">Reference proteome</keyword>
<feature type="region of interest" description="Disordered" evidence="1">
    <location>
        <begin position="115"/>
        <end position="206"/>
    </location>
</feature>
<dbReference type="AlphaFoldDB" id="A0A2U3DYN9"/>
<dbReference type="EMBL" id="LCWV01000019">
    <property type="protein sequence ID" value="PWI67375.1"/>
    <property type="molecule type" value="Genomic_DNA"/>
</dbReference>
<dbReference type="EMBL" id="JAWRVI010000002">
    <property type="protein sequence ID" value="KAK4094888.1"/>
    <property type="molecule type" value="Genomic_DNA"/>
</dbReference>
<comment type="caution">
    <text evidence="3">The sequence shown here is derived from an EMBL/GenBank/DDBJ whole genome shotgun (WGS) entry which is preliminary data.</text>
</comment>
<dbReference type="Proteomes" id="UP001287286">
    <property type="component" value="Unassembled WGS sequence"/>
</dbReference>
<name>A0A2U3DYN9_PURLI</name>
<gene>
    <name evidence="3" type="ORF">PCL_03143</name>
    <name evidence="2" type="ORF">Purlil1_584</name>
</gene>
<feature type="compositionally biased region" description="Polar residues" evidence="1">
    <location>
        <begin position="149"/>
        <end position="170"/>
    </location>
</feature>
<feature type="compositionally biased region" description="Acidic residues" evidence="1">
    <location>
        <begin position="58"/>
        <end position="69"/>
    </location>
</feature>
<protein>
    <submittedName>
        <fullName evidence="3">Uncharacterized protein</fullName>
    </submittedName>
</protein>
<feature type="region of interest" description="Disordered" evidence="1">
    <location>
        <begin position="223"/>
        <end position="244"/>
    </location>
</feature>
<dbReference type="Proteomes" id="UP000245956">
    <property type="component" value="Unassembled WGS sequence"/>
</dbReference>
<feature type="region of interest" description="Disordered" evidence="1">
    <location>
        <begin position="36"/>
        <end position="96"/>
    </location>
</feature>
<sequence>MYGSYGSYSSMSAMSAPMDITPINLRSHDASCAFPSWPRRSSLSDSGHEEPRATSFLSDDDLFLSDPFDDDSHSISSSSTVSSPFATAVESPPRISEEELMRIEREKAAMQREFIRQVKQEKERRRQAALRARRSSPKKSPKNKPVCLTTISEATDTAGSRQPPQASQPWRLQLRSRGEIGLDDQSGMTYPHRGRLQGWKKPEPPSTCWAAAEKAVSALRTRTGSYRRGTLPRRWSGPTAHMSGPEARVAGVEVADGYDWRVTGSDLLSRAAAAPLRPIARVSRRRARGRSRTDPNAIFNSPIPSLLPATPASRDSLCSWALTPSKP</sequence>
<reference evidence="3 4" key="2">
    <citation type="journal article" date="2016" name="Front. Microbiol.">
        <title>Genome and transcriptome sequences reveal the specific parasitism of the nematophagous Purpureocillium lilacinum 36-1.</title>
        <authorList>
            <person name="Xie J."/>
            <person name="Li S."/>
            <person name="Mo C."/>
            <person name="Xiao X."/>
            <person name="Peng D."/>
            <person name="Wang G."/>
            <person name="Xiao Y."/>
        </authorList>
    </citation>
    <scope>NUCLEOTIDE SEQUENCE [LARGE SCALE GENOMIC DNA]</scope>
    <source>
        <strain evidence="3 4">36-1</strain>
    </source>
</reference>
<reference evidence="3" key="1">
    <citation type="submission" date="2015-05" db="EMBL/GenBank/DDBJ databases">
        <authorList>
            <person name="Wang D.B."/>
            <person name="Wang M."/>
        </authorList>
    </citation>
    <scope>NUCLEOTIDE SEQUENCE</scope>
    <source>
        <strain evidence="3">36-1</strain>
    </source>
</reference>
<evidence type="ECO:0000313" key="5">
    <source>
        <dbReference type="Proteomes" id="UP001287286"/>
    </source>
</evidence>
<feature type="compositionally biased region" description="Basic and acidic residues" evidence="1">
    <location>
        <begin position="115"/>
        <end position="126"/>
    </location>
</feature>
<proteinExistence type="predicted"/>
<feature type="compositionally biased region" description="Basic residues" evidence="1">
    <location>
        <begin position="127"/>
        <end position="142"/>
    </location>
</feature>
<evidence type="ECO:0000313" key="4">
    <source>
        <dbReference type="Proteomes" id="UP000245956"/>
    </source>
</evidence>
<evidence type="ECO:0000256" key="1">
    <source>
        <dbReference type="SAM" id="MobiDB-lite"/>
    </source>
</evidence>
<evidence type="ECO:0000313" key="2">
    <source>
        <dbReference type="EMBL" id="KAK4094888.1"/>
    </source>
</evidence>
<accession>A0A2U3DYN9</accession>
<feature type="region of interest" description="Disordered" evidence="1">
    <location>
        <begin position="283"/>
        <end position="305"/>
    </location>
</feature>